<keyword evidence="2" id="KW-0808">Transferase</keyword>
<name>A0A835QNC5_VANPL</name>
<gene>
    <name evidence="4" type="ORF">HPP92_015430</name>
</gene>
<dbReference type="EMBL" id="JADCNM010000007">
    <property type="protein sequence ID" value="KAG0475744.1"/>
    <property type="molecule type" value="Genomic_DNA"/>
</dbReference>
<sequence>MAASRWGSRWRRSTWKALRSCSMDWYLHRKLAMLWLMEINDPIEVQITINGEGEGSRLHHGQTGLPTPSNTIWLSNLDLFATWYHVPAIYFFRPAASIATPSAADLKLSLSRVLVPYYAFAGRFTSSPDGRREIKCTAEGPTLPRPSRALPRRIRGLHSFRRELPASRPRPRLQPIGQERELTTFRCGGVCLAVALSHQAADGISALSFTCAWAAETRNPTQPIPDPHPEFDLRPRPAAPKPVSFAYLYLKTAQLRALKASIGGEYSSYEAVAGHIWRCICLARGPAQPDEEVRLLMTADVRKRLRPPLTEGYVGNAIIPTVVVAKAADLVEAIPAARIREAIVKLNNDYLRSSLDFLEMQEDKQRLSRSAGNFAATDVSVTSWIQLPFDDVDFGWGRTEYVGMAAFTYARQCTVMKTPDGGVKVGISLETEYMEGFKELFHGFVPAQETVHALANGS</sequence>
<dbReference type="OrthoDB" id="759847at2759"/>
<dbReference type="Proteomes" id="UP000639772">
    <property type="component" value="Chromosome 7"/>
</dbReference>
<organism evidence="4 5">
    <name type="scientific">Vanilla planifolia</name>
    <name type="common">Vanilla</name>
    <dbReference type="NCBI Taxonomy" id="51239"/>
    <lineage>
        <taxon>Eukaryota</taxon>
        <taxon>Viridiplantae</taxon>
        <taxon>Streptophyta</taxon>
        <taxon>Embryophyta</taxon>
        <taxon>Tracheophyta</taxon>
        <taxon>Spermatophyta</taxon>
        <taxon>Magnoliopsida</taxon>
        <taxon>Liliopsida</taxon>
        <taxon>Asparagales</taxon>
        <taxon>Orchidaceae</taxon>
        <taxon>Vanilloideae</taxon>
        <taxon>Vanilleae</taxon>
        <taxon>Vanilla</taxon>
    </lineage>
</organism>
<comment type="similarity">
    <text evidence="1">Belongs to the plant acyltransferase family.</text>
</comment>
<proteinExistence type="inferred from homology"/>
<protein>
    <submittedName>
        <fullName evidence="4">Uncharacterized protein</fullName>
    </submittedName>
</protein>
<dbReference type="InterPro" id="IPR023213">
    <property type="entry name" value="CAT-like_dom_sf"/>
</dbReference>
<evidence type="ECO:0000256" key="1">
    <source>
        <dbReference type="ARBA" id="ARBA00009861"/>
    </source>
</evidence>
<dbReference type="Gene3D" id="3.30.559.10">
    <property type="entry name" value="Chloramphenicol acetyltransferase-like domain"/>
    <property type="match status" value="2"/>
</dbReference>
<comment type="caution">
    <text evidence="4">The sequence shown here is derived from an EMBL/GenBank/DDBJ whole genome shotgun (WGS) entry which is preliminary data.</text>
</comment>
<dbReference type="PANTHER" id="PTHR31642:SF11">
    <property type="entry name" value="SHIKIMATE O-HYDROXYCINNAMOYLTRANSFERASE"/>
    <property type="match status" value="1"/>
</dbReference>
<dbReference type="PANTHER" id="PTHR31642">
    <property type="entry name" value="TRICHOTHECENE 3-O-ACETYLTRANSFERASE"/>
    <property type="match status" value="1"/>
</dbReference>
<dbReference type="InterPro" id="IPR050317">
    <property type="entry name" value="Plant_Fungal_Acyltransferase"/>
</dbReference>
<dbReference type="AlphaFoldDB" id="A0A835QNC5"/>
<evidence type="ECO:0000256" key="3">
    <source>
        <dbReference type="ARBA" id="ARBA00023315"/>
    </source>
</evidence>
<evidence type="ECO:0000256" key="2">
    <source>
        <dbReference type="ARBA" id="ARBA00022679"/>
    </source>
</evidence>
<keyword evidence="3" id="KW-0012">Acyltransferase</keyword>
<evidence type="ECO:0000313" key="5">
    <source>
        <dbReference type="Proteomes" id="UP000639772"/>
    </source>
</evidence>
<evidence type="ECO:0000313" key="4">
    <source>
        <dbReference type="EMBL" id="KAG0475744.1"/>
    </source>
</evidence>
<reference evidence="4 5" key="1">
    <citation type="journal article" date="2020" name="Nat. Food">
        <title>A phased Vanilla planifolia genome enables genetic improvement of flavour and production.</title>
        <authorList>
            <person name="Hasing T."/>
            <person name="Tang H."/>
            <person name="Brym M."/>
            <person name="Khazi F."/>
            <person name="Huang T."/>
            <person name="Chambers A.H."/>
        </authorList>
    </citation>
    <scope>NUCLEOTIDE SEQUENCE [LARGE SCALE GENOMIC DNA]</scope>
    <source>
        <tissue evidence="4">Leaf</tissue>
    </source>
</reference>
<accession>A0A835QNC5</accession>
<dbReference type="Pfam" id="PF02458">
    <property type="entry name" value="Transferase"/>
    <property type="match status" value="3"/>
</dbReference>
<dbReference type="GO" id="GO:0016747">
    <property type="term" value="F:acyltransferase activity, transferring groups other than amino-acyl groups"/>
    <property type="evidence" value="ECO:0007669"/>
    <property type="project" value="TreeGrafter"/>
</dbReference>